<evidence type="ECO:0000313" key="2">
    <source>
        <dbReference type="Proteomes" id="UP000216020"/>
    </source>
</evidence>
<comment type="caution">
    <text evidence="1">The sequence shown here is derived from an EMBL/GenBank/DDBJ whole genome shotgun (WGS) entry which is preliminary data.</text>
</comment>
<protein>
    <submittedName>
        <fullName evidence="1">Uncharacterized protein</fullName>
    </submittedName>
</protein>
<dbReference type="Proteomes" id="UP000216020">
    <property type="component" value="Unassembled WGS sequence"/>
</dbReference>
<sequence>MSFHRIVLTALLRVDAAVWRGARRAACFLDRNVATPAAYFLYDSVDDVINFTADLMDSAREVNRAMDRARARRPSLPAHRF</sequence>
<evidence type="ECO:0000313" key="1">
    <source>
        <dbReference type="EMBL" id="OZI30282.1"/>
    </source>
</evidence>
<name>A0A261S044_9BORD</name>
<organism evidence="1 2">
    <name type="scientific">Bordetella genomosp. 10</name>
    <dbReference type="NCBI Taxonomy" id="1416804"/>
    <lineage>
        <taxon>Bacteria</taxon>
        <taxon>Pseudomonadati</taxon>
        <taxon>Pseudomonadota</taxon>
        <taxon>Betaproteobacteria</taxon>
        <taxon>Burkholderiales</taxon>
        <taxon>Alcaligenaceae</taxon>
        <taxon>Bordetella</taxon>
    </lineage>
</organism>
<accession>A0A261S044</accession>
<gene>
    <name evidence="1" type="ORF">CAL29_19735</name>
</gene>
<proteinExistence type="predicted"/>
<dbReference type="RefSeq" id="WP_094854712.1">
    <property type="nucleotide sequence ID" value="NZ_NEVM01000005.1"/>
</dbReference>
<dbReference type="EMBL" id="NEVM01000005">
    <property type="protein sequence ID" value="OZI30282.1"/>
    <property type="molecule type" value="Genomic_DNA"/>
</dbReference>
<keyword evidence="2" id="KW-1185">Reference proteome</keyword>
<reference evidence="2" key="1">
    <citation type="submission" date="2017-05" db="EMBL/GenBank/DDBJ databases">
        <title>Complete and WGS of Bordetella genogroups.</title>
        <authorList>
            <person name="Spilker T."/>
            <person name="Lipuma J."/>
        </authorList>
    </citation>
    <scope>NUCLEOTIDE SEQUENCE [LARGE SCALE GENOMIC DNA]</scope>
    <source>
        <strain evidence="2">AU16122</strain>
    </source>
</reference>
<dbReference type="AlphaFoldDB" id="A0A261S044"/>